<sequence length="223" mass="24677">MASSGGTTAPLTTVRVLCSFFLTPESGKVDSQPIHKEKFNLPICQDKHKSLHDFKTHLEKFTDINQIAQNKGLGGNPEINIARLKKVPGGVEAFSLRTQDTWEHELPVITADGNAMLQDGQIGTVKLVTTIRGSVEFLENLGKFYRAFSVHFKHQPREQHTLQEAHQMVKGVSSYFKSTIDEVKSTRNSNSVTNGPEGTIASKTATSLVLVEKGLERLDTKFQ</sequence>
<proteinExistence type="predicted"/>
<evidence type="ECO:0000313" key="2">
    <source>
        <dbReference type="Proteomes" id="UP001163046"/>
    </source>
</evidence>
<accession>A0A9W9YXM9</accession>
<dbReference type="OrthoDB" id="10558774at2759"/>
<comment type="caution">
    <text evidence="1">The sequence shown here is derived from an EMBL/GenBank/DDBJ whole genome shotgun (WGS) entry which is preliminary data.</text>
</comment>
<dbReference type="AlphaFoldDB" id="A0A9W9YXM9"/>
<keyword evidence="2" id="KW-1185">Reference proteome</keyword>
<name>A0A9W9YXM9_9CNID</name>
<dbReference type="EMBL" id="MU826848">
    <property type="protein sequence ID" value="KAJ7371332.1"/>
    <property type="molecule type" value="Genomic_DNA"/>
</dbReference>
<protein>
    <submittedName>
        <fullName evidence="1">Uncharacterized protein</fullName>
    </submittedName>
</protein>
<reference evidence="1" key="1">
    <citation type="submission" date="2023-01" db="EMBL/GenBank/DDBJ databases">
        <title>Genome assembly of the deep-sea coral Lophelia pertusa.</title>
        <authorList>
            <person name="Herrera S."/>
            <person name="Cordes E."/>
        </authorList>
    </citation>
    <scope>NUCLEOTIDE SEQUENCE</scope>
    <source>
        <strain evidence="1">USNM1676648</strain>
        <tissue evidence="1">Polyp</tissue>
    </source>
</reference>
<gene>
    <name evidence="1" type="ORF">OS493_026430</name>
</gene>
<dbReference type="Proteomes" id="UP001163046">
    <property type="component" value="Unassembled WGS sequence"/>
</dbReference>
<organism evidence="1 2">
    <name type="scientific">Desmophyllum pertusum</name>
    <dbReference type="NCBI Taxonomy" id="174260"/>
    <lineage>
        <taxon>Eukaryota</taxon>
        <taxon>Metazoa</taxon>
        <taxon>Cnidaria</taxon>
        <taxon>Anthozoa</taxon>
        <taxon>Hexacorallia</taxon>
        <taxon>Scleractinia</taxon>
        <taxon>Caryophylliina</taxon>
        <taxon>Caryophylliidae</taxon>
        <taxon>Desmophyllum</taxon>
    </lineage>
</organism>
<evidence type="ECO:0000313" key="1">
    <source>
        <dbReference type="EMBL" id="KAJ7371332.1"/>
    </source>
</evidence>